<dbReference type="EMBL" id="AY768814">
    <property type="protein sequence ID" value="AAX18914.1"/>
    <property type="molecule type" value="Genomic_DNA"/>
</dbReference>
<evidence type="ECO:0000256" key="6">
    <source>
        <dbReference type="ARBA" id="ARBA00022692"/>
    </source>
</evidence>
<keyword evidence="8" id="KW-0946">Virion</keyword>
<dbReference type="GO" id="GO:0044200">
    <property type="term" value="C:host cell nuclear membrane"/>
    <property type="evidence" value="ECO:0007669"/>
    <property type="project" value="UniProtKB-SubCell"/>
</dbReference>
<feature type="transmembrane region" description="Helical" evidence="12">
    <location>
        <begin position="184"/>
        <end position="206"/>
    </location>
</feature>
<keyword evidence="10 12" id="KW-1133">Transmembrane helix</keyword>
<sequence>MDNNHRNNGGETSIKLNNINEIETEEDIYNYISMSSYGGDTDFLVSSAYIVPKTTNQPVFTIYVIFFIISAFVIKPLCCLLFFNYYRATGISEFYNYRWVLLHLYIMERFNFNDMFYLLKPLKVDRLPLLSWQQFLIGLIVLGRTIAFIVIFHSAIFVDSELFFRVSAPVTDSDYITPLIAHKIIPLLSIKVVAFLLIISSAIYTADAICDAIGFIAPRLWVCILMRSYLSF</sequence>
<accession>Q4VQ70</accession>
<evidence type="ECO:0000256" key="4">
    <source>
        <dbReference type="ARBA" id="ARBA00007652"/>
    </source>
</evidence>
<evidence type="ECO:0000313" key="13">
    <source>
        <dbReference type="EMBL" id="AAX18914.1"/>
    </source>
</evidence>
<comment type="similarity">
    <text evidence="4">Belongs to the alphaherpesvirinae UL20 family.</text>
</comment>
<evidence type="ECO:0000256" key="11">
    <source>
        <dbReference type="ARBA" id="ARBA00023136"/>
    </source>
</evidence>
<keyword evidence="6 12" id="KW-0812">Transmembrane</keyword>
<organism evidence="13">
    <name type="scientific">Canid alphaherpesvirus 1</name>
    <dbReference type="NCBI Taxonomy" id="170325"/>
    <lineage>
        <taxon>Viruses</taxon>
        <taxon>Duplodnaviria</taxon>
        <taxon>Heunggongvirae</taxon>
        <taxon>Peploviricota</taxon>
        <taxon>Herviviricetes</taxon>
        <taxon>Herpesvirales</taxon>
        <taxon>Orthoherpesviridae</taxon>
        <taxon>Alphaherpesvirinae</taxon>
        <taxon>Varicellovirus</taxon>
        <taxon>Varicellovirus canidalpha1</taxon>
    </lineage>
</organism>
<evidence type="ECO:0000256" key="12">
    <source>
        <dbReference type="SAM" id="Phobius"/>
    </source>
</evidence>
<evidence type="ECO:0000256" key="9">
    <source>
        <dbReference type="ARBA" id="ARBA00022870"/>
    </source>
</evidence>
<dbReference type="InterPro" id="IPR007629">
    <property type="entry name" value="Herpes_UL20"/>
</dbReference>
<name>Q4VQ70_9ALPH</name>
<dbReference type="GO" id="GO:0044423">
    <property type="term" value="C:virion component"/>
    <property type="evidence" value="ECO:0007669"/>
    <property type="project" value="UniProtKB-KW"/>
</dbReference>
<keyword evidence="5" id="KW-1048">Host nucleus</keyword>
<proteinExistence type="inferred from homology"/>
<evidence type="ECO:0000256" key="5">
    <source>
        <dbReference type="ARBA" id="ARBA00022562"/>
    </source>
</evidence>
<comment type="subcellular location">
    <subcellularLocation>
        <location evidence="1">Host Golgi apparatus membrane</location>
        <topology evidence="1">Multi-pass membrane protein</topology>
    </subcellularLocation>
    <subcellularLocation>
        <location evidence="3">Host nucleus membrane</location>
        <topology evidence="3">Multi-pass membrane protein</topology>
    </subcellularLocation>
    <subcellularLocation>
        <location evidence="2">Virion</location>
    </subcellularLocation>
</comment>
<evidence type="ECO:0000256" key="8">
    <source>
        <dbReference type="ARBA" id="ARBA00022844"/>
    </source>
</evidence>
<evidence type="ECO:0000256" key="1">
    <source>
        <dbReference type="ARBA" id="ARBA00004252"/>
    </source>
</evidence>
<keyword evidence="7" id="KW-1040">Host Golgi apparatus</keyword>
<dbReference type="GO" id="GO:0019058">
    <property type="term" value="P:viral life cycle"/>
    <property type="evidence" value="ECO:0007669"/>
    <property type="project" value="InterPro"/>
</dbReference>
<keyword evidence="9" id="KW-1043">Host membrane</keyword>
<feature type="transmembrane region" description="Helical" evidence="12">
    <location>
        <begin position="132"/>
        <end position="158"/>
    </location>
</feature>
<protein>
    <submittedName>
        <fullName evidence="13">UL20</fullName>
    </submittedName>
</protein>
<reference evidence="13" key="1">
    <citation type="submission" date="2004-09" db="EMBL/GenBank/DDBJ databases">
        <title>Construction of an infectious Canine herpesvirus bacterial artificial chromosome.</title>
        <authorList>
            <person name="Strive T."/>
            <person name="Wright J."/>
            <person name="French N."/>
            <person name="Hardy C.M."/>
            <person name="Reubel G.H."/>
        </authorList>
    </citation>
    <scope>NUCLEOTIDE SEQUENCE</scope>
    <source>
        <strain evidence="13">Greyhound</strain>
    </source>
</reference>
<feature type="transmembrane region" description="Helical" evidence="12">
    <location>
        <begin position="60"/>
        <end position="83"/>
    </location>
</feature>
<keyword evidence="11 12" id="KW-0472">Membrane</keyword>
<evidence type="ECO:0000256" key="10">
    <source>
        <dbReference type="ARBA" id="ARBA00022989"/>
    </source>
</evidence>
<evidence type="ECO:0000256" key="2">
    <source>
        <dbReference type="ARBA" id="ARBA00004328"/>
    </source>
</evidence>
<evidence type="ECO:0000256" key="3">
    <source>
        <dbReference type="ARBA" id="ARBA00004634"/>
    </source>
</evidence>
<dbReference type="Pfam" id="PF04544">
    <property type="entry name" value="Herpes_UL20"/>
    <property type="match status" value="1"/>
</dbReference>
<dbReference type="GO" id="GO:0044178">
    <property type="term" value="C:host cell Golgi membrane"/>
    <property type="evidence" value="ECO:0007669"/>
    <property type="project" value="UniProtKB-SubCell"/>
</dbReference>
<evidence type="ECO:0000256" key="7">
    <source>
        <dbReference type="ARBA" id="ARBA00022812"/>
    </source>
</evidence>